<reference evidence="3 4" key="1">
    <citation type="submission" date="2016-09" db="EMBL/GenBank/DDBJ databases">
        <title>Genome sequence of Eubacterium angustum.</title>
        <authorList>
            <person name="Poehlein A."/>
            <person name="Daniel R."/>
        </authorList>
    </citation>
    <scope>NUCLEOTIDE SEQUENCE [LARGE SCALE GENOMIC DNA]</scope>
    <source>
        <strain evidence="3 4">DSM 1989</strain>
    </source>
</reference>
<keyword evidence="4" id="KW-1185">Reference proteome</keyword>
<dbReference type="RefSeq" id="WP_071062886.1">
    <property type="nucleotide sequence ID" value="NZ_MKIE01000004.1"/>
</dbReference>
<keyword evidence="2" id="KW-1133">Transmembrane helix</keyword>
<feature type="compositionally biased region" description="Basic and acidic residues" evidence="1">
    <location>
        <begin position="59"/>
        <end position="83"/>
    </location>
</feature>
<keyword evidence="2" id="KW-0812">Transmembrane</keyword>
<feature type="region of interest" description="Disordered" evidence="1">
    <location>
        <begin position="48"/>
        <end position="94"/>
    </location>
</feature>
<name>A0A1S1V6S7_9FIRM</name>
<evidence type="ECO:0000256" key="2">
    <source>
        <dbReference type="SAM" id="Phobius"/>
    </source>
</evidence>
<dbReference type="OrthoDB" id="1708369at2"/>
<evidence type="ECO:0000256" key="1">
    <source>
        <dbReference type="SAM" id="MobiDB-lite"/>
    </source>
</evidence>
<evidence type="ECO:0008006" key="5">
    <source>
        <dbReference type="Google" id="ProtNLM"/>
    </source>
</evidence>
<keyword evidence="2" id="KW-0472">Membrane</keyword>
<evidence type="ECO:0000313" key="3">
    <source>
        <dbReference type="EMBL" id="OHW62242.1"/>
    </source>
</evidence>
<dbReference type="Proteomes" id="UP000180254">
    <property type="component" value="Unassembled WGS sequence"/>
</dbReference>
<accession>A0A1S1V6S7</accession>
<evidence type="ECO:0000313" key="4">
    <source>
        <dbReference type="Proteomes" id="UP000180254"/>
    </source>
</evidence>
<sequence>MSKFSEKVKDFLYDATDYVLIVAIVLVVFVVITWRLDVLFAKNTDKTDSNKAAVEEDVDKNSDNKEDADKDSAADSPEKEPAAPEKITFEIPEGSLPPTVANILFEKGLIEDKVTFLQKSREMELDTAFRSGTYEVDADIKDEDLIKTIARQN</sequence>
<dbReference type="EMBL" id="MKIE01000004">
    <property type="protein sequence ID" value="OHW62242.1"/>
    <property type="molecule type" value="Genomic_DNA"/>
</dbReference>
<gene>
    <name evidence="3" type="ORF">EUAN_13120</name>
</gene>
<dbReference type="Gene3D" id="3.30.1490.480">
    <property type="entry name" value="Endolytic murein transglycosylase"/>
    <property type="match status" value="1"/>
</dbReference>
<organism evidence="3 4">
    <name type="scientific">Andreesenia angusta</name>
    <dbReference type="NCBI Taxonomy" id="39480"/>
    <lineage>
        <taxon>Bacteria</taxon>
        <taxon>Bacillati</taxon>
        <taxon>Bacillota</taxon>
        <taxon>Tissierellia</taxon>
        <taxon>Tissierellales</taxon>
        <taxon>Gottschalkiaceae</taxon>
        <taxon>Andreesenia</taxon>
    </lineage>
</organism>
<protein>
    <recommendedName>
        <fullName evidence="5">YceG-like family protein</fullName>
    </recommendedName>
</protein>
<feature type="transmembrane region" description="Helical" evidence="2">
    <location>
        <begin position="18"/>
        <end position="36"/>
    </location>
</feature>
<dbReference type="AlphaFoldDB" id="A0A1S1V6S7"/>
<proteinExistence type="predicted"/>
<comment type="caution">
    <text evidence="3">The sequence shown here is derived from an EMBL/GenBank/DDBJ whole genome shotgun (WGS) entry which is preliminary data.</text>
</comment>
<dbReference type="STRING" id="39480.EUAN_13120"/>